<feature type="region of interest" description="Disordered" evidence="2">
    <location>
        <begin position="316"/>
        <end position="370"/>
    </location>
</feature>
<dbReference type="GO" id="GO:0008270">
    <property type="term" value="F:zinc ion binding"/>
    <property type="evidence" value="ECO:0007669"/>
    <property type="project" value="UniProtKB-KW"/>
</dbReference>
<protein>
    <recommendedName>
        <fullName evidence="3">CCHC-type domain-containing protein</fullName>
    </recommendedName>
</protein>
<dbReference type="Pfam" id="PF00098">
    <property type="entry name" value="zf-CCHC"/>
    <property type="match status" value="1"/>
</dbReference>
<organism evidence="4 5">
    <name type="scientific">Actinidia rufa</name>
    <dbReference type="NCBI Taxonomy" id="165716"/>
    <lineage>
        <taxon>Eukaryota</taxon>
        <taxon>Viridiplantae</taxon>
        <taxon>Streptophyta</taxon>
        <taxon>Embryophyta</taxon>
        <taxon>Tracheophyta</taxon>
        <taxon>Spermatophyta</taxon>
        <taxon>Magnoliopsida</taxon>
        <taxon>eudicotyledons</taxon>
        <taxon>Gunneridae</taxon>
        <taxon>Pentapetalae</taxon>
        <taxon>asterids</taxon>
        <taxon>Ericales</taxon>
        <taxon>Actinidiaceae</taxon>
        <taxon>Actinidia</taxon>
    </lineage>
</organism>
<feature type="compositionally biased region" description="Basic and acidic residues" evidence="2">
    <location>
        <begin position="339"/>
        <end position="354"/>
    </location>
</feature>
<dbReference type="Gene3D" id="2.40.70.10">
    <property type="entry name" value="Acid Proteases"/>
    <property type="match status" value="1"/>
</dbReference>
<dbReference type="InterPro" id="IPR021109">
    <property type="entry name" value="Peptidase_aspartic_dom_sf"/>
</dbReference>
<dbReference type="GO" id="GO:0003676">
    <property type="term" value="F:nucleic acid binding"/>
    <property type="evidence" value="ECO:0007669"/>
    <property type="project" value="InterPro"/>
</dbReference>
<evidence type="ECO:0000256" key="2">
    <source>
        <dbReference type="SAM" id="MobiDB-lite"/>
    </source>
</evidence>
<reference evidence="5" key="1">
    <citation type="submission" date="2019-07" db="EMBL/GenBank/DDBJ databases">
        <title>De Novo Assembly of kiwifruit Actinidia rufa.</title>
        <authorList>
            <person name="Sugita-Konishi S."/>
            <person name="Sato K."/>
            <person name="Mori E."/>
            <person name="Abe Y."/>
            <person name="Kisaki G."/>
            <person name="Hamano K."/>
            <person name="Suezawa K."/>
            <person name="Otani M."/>
            <person name="Fukuda T."/>
            <person name="Manabe T."/>
            <person name="Gomi K."/>
            <person name="Tabuchi M."/>
            <person name="Akimitsu K."/>
            <person name="Kataoka I."/>
        </authorList>
    </citation>
    <scope>NUCLEOTIDE SEQUENCE [LARGE SCALE GENOMIC DNA]</scope>
    <source>
        <strain evidence="5">cv. Fuchu</strain>
    </source>
</reference>
<feature type="compositionally biased region" description="Polar residues" evidence="2">
    <location>
        <begin position="356"/>
        <end position="370"/>
    </location>
</feature>
<sequence length="552" mass="62257">MGYLSQLPAPVPTKSVANTDKDIKAIKAHGPIQAPIGPVTRARAKRFKEELNTLVRRVLQQQESMFTTEGEQRLVLLLKFDPGENQSAIHVQGRLQSDEFLVAFKPDLSNGSSIPVCGVFIIPRSQSCLEIKRKAQAKKFTTSYSESTNASINGRDEMDDKSGFRAYTREGEIDRMSVGSHRRYGRDRGARNRVDHNLGSIKMKILAFQGKSNPGAYLEWEKKMELIFDCHNYSELNKDLYLKLQGLYQGNRSVDEYYKEMEMAMIRANLEEDREATMARFLNGLNREIANTIEIHHYVELEDLVHMAIKVERQLKKGGTRPKPVIQTFSSAPWRSNYPKKEESSSTSKAKSEPKNATTNTASQGKPASTLTHSSEIKCFKCQGRGHIASQCPNKRVMVIRENGEFECEDEPNCDEMPPLEDTSMGDEEFGADHGEMLGLVARRALSLQVKEEEEVQRESIFHTHCHVKDKVCSVIMDGGSCTNVASTSMVEKLGLTTLKHPRPYKLQWLNDSSEVRVTKQVVVPFRIGKYEDEVLCDVVPMQAGHLLLGRP</sequence>
<keyword evidence="1" id="KW-0479">Metal-binding</keyword>
<dbReference type="PANTHER" id="PTHR35046">
    <property type="entry name" value="ZINC KNUCKLE (CCHC-TYPE) FAMILY PROTEIN"/>
    <property type="match status" value="1"/>
</dbReference>
<dbReference type="Gene3D" id="4.10.60.10">
    <property type="entry name" value="Zinc finger, CCHC-type"/>
    <property type="match status" value="1"/>
</dbReference>
<evidence type="ECO:0000259" key="3">
    <source>
        <dbReference type="PROSITE" id="PS50158"/>
    </source>
</evidence>
<dbReference type="InterPro" id="IPR036875">
    <property type="entry name" value="Znf_CCHC_sf"/>
</dbReference>
<dbReference type="Proteomes" id="UP000585474">
    <property type="component" value="Unassembled WGS sequence"/>
</dbReference>
<evidence type="ECO:0000313" key="4">
    <source>
        <dbReference type="EMBL" id="GFS39345.1"/>
    </source>
</evidence>
<dbReference type="AlphaFoldDB" id="A0A7J0DQE1"/>
<gene>
    <name evidence="4" type="ORF">Acr_00g0062420</name>
</gene>
<accession>A0A7J0DQE1</accession>
<keyword evidence="1" id="KW-0863">Zinc-finger</keyword>
<name>A0A7J0DQE1_9ERIC</name>
<evidence type="ECO:0000256" key="1">
    <source>
        <dbReference type="PROSITE-ProRule" id="PRU00047"/>
    </source>
</evidence>
<dbReference type="OrthoDB" id="1719899at2759"/>
<dbReference type="CDD" id="cd00303">
    <property type="entry name" value="retropepsin_like"/>
    <property type="match status" value="1"/>
</dbReference>
<proteinExistence type="predicted"/>
<dbReference type="EMBL" id="BJWL01000329">
    <property type="protein sequence ID" value="GFS39345.1"/>
    <property type="molecule type" value="Genomic_DNA"/>
</dbReference>
<dbReference type="PANTHER" id="PTHR35046:SF9">
    <property type="entry name" value="RNA-DIRECTED DNA POLYMERASE"/>
    <property type="match status" value="1"/>
</dbReference>
<dbReference type="InterPro" id="IPR001878">
    <property type="entry name" value="Znf_CCHC"/>
</dbReference>
<evidence type="ECO:0000313" key="5">
    <source>
        <dbReference type="Proteomes" id="UP000585474"/>
    </source>
</evidence>
<feature type="domain" description="CCHC-type" evidence="3">
    <location>
        <begin position="378"/>
        <end position="394"/>
    </location>
</feature>
<keyword evidence="1" id="KW-0862">Zinc</keyword>
<comment type="caution">
    <text evidence="4">The sequence shown here is derived from an EMBL/GenBank/DDBJ whole genome shotgun (WGS) entry which is preliminary data.</text>
</comment>
<dbReference type="SMART" id="SM00343">
    <property type="entry name" value="ZnF_C2HC"/>
    <property type="match status" value="1"/>
</dbReference>
<dbReference type="Pfam" id="PF03732">
    <property type="entry name" value="Retrotrans_gag"/>
    <property type="match status" value="1"/>
</dbReference>
<dbReference type="SUPFAM" id="SSF57756">
    <property type="entry name" value="Retrovirus zinc finger-like domains"/>
    <property type="match status" value="1"/>
</dbReference>
<keyword evidence="5" id="KW-1185">Reference proteome</keyword>
<dbReference type="InterPro" id="IPR005162">
    <property type="entry name" value="Retrotrans_gag_dom"/>
</dbReference>
<dbReference type="PROSITE" id="PS50158">
    <property type="entry name" value="ZF_CCHC"/>
    <property type="match status" value="1"/>
</dbReference>